<dbReference type="VEuPathDB" id="ToxoDB:ETH2_1414100"/>
<evidence type="ECO:0000313" key="2">
    <source>
        <dbReference type="EMBL" id="CDJ44810.1"/>
    </source>
</evidence>
<reference evidence="2" key="1">
    <citation type="submission" date="2013-10" db="EMBL/GenBank/DDBJ databases">
        <title>Genomic analysis of the causative agents of coccidiosis in chickens.</title>
        <authorList>
            <person name="Reid A.J."/>
            <person name="Blake D."/>
            <person name="Billington K."/>
            <person name="Browne H."/>
            <person name="Dunn M."/>
            <person name="Hung S."/>
            <person name="Kawahara F."/>
            <person name="Miranda-Saavedra D."/>
            <person name="Mourier T."/>
            <person name="Nagra H."/>
            <person name="Otto T.D."/>
            <person name="Rawlings N."/>
            <person name="Sanchez A."/>
            <person name="Sanders M."/>
            <person name="Subramaniam C."/>
            <person name="Tay Y."/>
            <person name="Dear P."/>
            <person name="Doerig C."/>
            <person name="Gruber A."/>
            <person name="Parkinson J."/>
            <person name="Shirley M."/>
            <person name="Wan K.L."/>
            <person name="Berriman M."/>
            <person name="Tomley F."/>
            <person name="Pain A."/>
        </authorList>
    </citation>
    <scope>NUCLEOTIDE SEQUENCE [LARGE SCALE GENOMIC DNA]</scope>
    <source>
        <strain evidence="2">Houghton</strain>
    </source>
</reference>
<keyword evidence="3" id="KW-1185">Reference proteome</keyword>
<dbReference type="GeneID" id="25256517"/>
<accession>U6LAK9</accession>
<proteinExistence type="predicted"/>
<dbReference type="Proteomes" id="UP000030747">
    <property type="component" value="Unassembled WGS sequence"/>
</dbReference>
<dbReference type="EMBL" id="HG677669">
    <property type="protein sequence ID" value="CDJ44810.1"/>
    <property type="molecule type" value="Genomic_DNA"/>
</dbReference>
<evidence type="ECO:0008006" key="4">
    <source>
        <dbReference type="Google" id="ProtNLM"/>
    </source>
</evidence>
<dbReference type="AlphaFoldDB" id="U6LAK9"/>
<feature type="compositionally biased region" description="Low complexity" evidence="1">
    <location>
        <begin position="140"/>
        <end position="178"/>
    </location>
</feature>
<dbReference type="VEuPathDB" id="ToxoDB:ETH_00037380"/>
<feature type="compositionally biased region" description="Basic and acidic residues" evidence="1">
    <location>
        <begin position="96"/>
        <end position="113"/>
    </location>
</feature>
<organism evidence="2 3">
    <name type="scientific">Eimeria tenella</name>
    <name type="common">Coccidian parasite</name>
    <dbReference type="NCBI Taxonomy" id="5802"/>
    <lineage>
        <taxon>Eukaryota</taxon>
        <taxon>Sar</taxon>
        <taxon>Alveolata</taxon>
        <taxon>Apicomplexa</taxon>
        <taxon>Conoidasida</taxon>
        <taxon>Coccidia</taxon>
        <taxon>Eucoccidiorida</taxon>
        <taxon>Eimeriorina</taxon>
        <taxon>Eimeriidae</taxon>
        <taxon>Eimeria</taxon>
    </lineage>
</organism>
<evidence type="ECO:0000256" key="1">
    <source>
        <dbReference type="SAM" id="MobiDB-lite"/>
    </source>
</evidence>
<protein>
    <recommendedName>
        <fullName evidence="4">Ribosome biogenesis protein NOP53</fullName>
    </recommendedName>
</protein>
<reference evidence="2" key="2">
    <citation type="submission" date="2013-10" db="EMBL/GenBank/DDBJ databases">
        <authorList>
            <person name="Aslett M."/>
        </authorList>
    </citation>
    <scope>NUCLEOTIDE SEQUENCE [LARGE SCALE GENOMIC DNA]</scope>
    <source>
        <strain evidence="2">Houghton</strain>
    </source>
</reference>
<gene>
    <name evidence="2" type="ORF">ETH_00037380</name>
</gene>
<name>U6LAK9_EIMTE</name>
<dbReference type="RefSeq" id="XP_013235558.1">
    <property type="nucleotide sequence ID" value="XM_013380104.1"/>
</dbReference>
<sequence length="178" mass="19605">MGASRRSKWKKGELTAAEKFFDEKPLREKAQQLAAADQLFVLDAEGADDTSHFSRGARRLLQRQQLVVEGSSSSGSSSSSSSKKPLLEVATQAHKKQLERVIKGSKKRAETAARIKAKRTAEECVDLWEDEPLDAIVNIQKNAKQQQQQQQQQEQQPPLQQQKQQQQAAAAANAGAAA</sequence>
<feature type="compositionally biased region" description="Low complexity" evidence="1">
    <location>
        <begin position="66"/>
        <end position="82"/>
    </location>
</feature>
<feature type="region of interest" description="Disordered" evidence="1">
    <location>
        <begin position="66"/>
        <end position="121"/>
    </location>
</feature>
<feature type="region of interest" description="Disordered" evidence="1">
    <location>
        <begin position="139"/>
        <end position="178"/>
    </location>
</feature>
<evidence type="ECO:0000313" key="3">
    <source>
        <dbReference type="Proteomes" id="UP000030747"/>
    </source>
</evidence>